<evidence type="ECO:0000256" key="1">
    <source>
        <dbReference type="ARBA" id="ARBA00022460"/>
    </source>
</evidence>
<keyword evidence="3" id="KW-0732">Signal</keyword>
<feature type="signal peptide" evidence="3">
    <location>
        <begin position="1"/>
        <end position="17"/>
    </location>
</feature>
<dbReference type="EMBL" id="OV121134">
    <property type="protein sequence ID" value="CAH0553627.1"/>
    <property type="molecule type" value="Genomic_DNA"/>
</dbReference>
<dbReference type="Proteomes" id="UP001154078">
    <property type="component" value="Chromosome 3"/>
</dbReference>
<dbReference type="InterPro" id="IPR051217">
    <property type="entry name" value="Insect_Cuticle_Struc_Prot"/>
</dbReference>
<dbReference type="PRINTS" id="PR00947">
    <property type="entry name" value="CUTICLE"/>
</dbReference>
<accession>A0A9P0B092</accession>
<dbReference type="PROSITE" id="PS51155">
    <property type="entry name" value="CHIT_BIND_RR_2"/>
    <property type="match status" value="1"/>
</dbReference>
<dbReference type="GO" id="GO:0042302">
    <property type="term" value="F:structural constituent of cuticle"/>
    <property type="evidence" value="ECO:0007669"/>
    <property type="project" value="UniProtKB-UniRule"/>
</dbReference>
<evidence type="ECO:0000256" key="2">
    <source>
        <dbReference type="PROSITE-ProRule" id="PRU00497"/>
    </source>
</evidence>
<evidence type="ECO:0000313" key="4">
    <source>
        <dbReference type="EMBL" id="CAH0553627.1"/>
    </source>
</evidence>
<dbReference type="InterPro" id="IPR000618">
    <property type="entry name" value="Insect_cuticle"/>
</dbReference>
<dbReference type="PANTHER" id="PTHR12236">
    <property type="entry name" value="STRUCTURAL CONTITUENT OF CUTICLE"/>
    <property type="match status" value="1"/>
</dbReference>
<proteinExistence type="predicted"/>
<name>A0A9P0B092_BRAAE</name>
<organism evidence="4 5">
    <name type="scientific">Brassicogethes aeneus</name>
    <name type="common">Rape pollen beetle</name>
    <name type="synonym">Meligethes aeneus</name>
    <dbReference type="NCBI Taxonomy" id="1431903"/>
    <lineage>
        <taxon>Eukaryota</taxon>
        <taxon>Metazoa</taxon>
        <taxon>Ecdysozoa</taxon>
        <taxon>Arthropoda</taxon>
        <taxon>Hexapoda</taxon>
        <taxon>Insecta</taxon>
        <taxon>Pterygota</taxon>
        <taxon>Neoptera</taxon>
        <taxon>Endopterygota</taxon>
        <taxon>Coleoptera</taxon>
        <taxon>Polyphaga</taxon>
        <taxon>Cucujiformia</taxon>
        <taxon>Nitidulidae</taxon>
        <taxon>Meligethinae</taxon>
        <taxon>Brassicogethes</taxon>
    </lineage>
</organism>
<dbReference type="AlphaFoldDB" id="A0A9P0B092"/>
<evidence type="ECO:0000313" key="5">
    <source>
        <dbReference type="Proteomes" id="UP001154078"/>
    </source>
</evidence>
<sequence>MVSKFILFATLLVATQASHLAYQRVSSPIAYKTFSVPTVHRYVQQSAPIVTKVFEQGPAPVYTKVHHQPIVVPVTKTHVSPAPAEYDYGYSLSDPYTANHQNKIESRRGDVVTGSYSLLEADGSKRIVDYIATPTDGFKATVRKEAPVVLVPVQKKIVYAAPLAYYKKTALQ</sequence>
<dbReference type="OrthoDB" id="8194276at2759"/>
<feature type="chain" id="PRO_5040385830" evidence="3">
    <location>
        <begin position="18"/>
        <end position="172"/>
    </location>
</feature>
<protein>
    <submittedName>
        <fullName evidence="4">Uncharacterized protein</fullName>
    </submittedName>
</protein>
<dbReference type="GO" id="GO:0031012">
    <property type="term" value="C:extracellular matrix"/>
    <property type="evidence" value="ECO:0007669"/>
    <property type="project" value="TreeGrafter"/>
</dbReference>
<keyword evidence="5" id="KW-1185">Reference proteome</keyword>
<dbReference type="PANTHER" id="PTHR12236:SF46">
    <property type="entry name" value="CUTICULAR PROTEIN 30B-RELATED"/>
    <property type="match status" value="1"/>
</dbReference>
<reference evidence="4" key="1">
    <citation type="submission" date="2021-12" db="EMBL/GenBank/DDBJ databases">
        <authorList>
            <person name="King R."/>
        </authorList>
    </citation>
    <scope>NUCLEOTIDE SEQUENCE</scope>
</reference>
<keyword evidence="1 2" id="KW-0193">Cuticle</keyword>
<dbReference type="Pfam" id="PF00379">
    <property type="entry name" value="Chitin_bind_4"/>
    <property type="match status" value="1"/>
</dbReference>
<gene>
    <name evidence="4" type="ORF">MELIAE_LOCUS5574</name>
</gene>
<evidence type="ECO:0000256" key="3">
    <source>
        <dbReference type="SAM" id="SignalP"/>
    </source>
</evidence>
<dbReference type="GO" id="GO:0005615">
    <property type="term" value="C:extracellular space"/>
    <property type="evidence" value="ECO:0007669"/>
    <property type="project" value="TreeGrafter"/>
</dbReference>